<dbReference type="PROSITE" id="PS51295">
    <property type="entry name" value="CRM"/>
    <property type="match status" value="1"/>
</dbReference>
<dbReference type="SUPFAM" id="SSF75471">
    <property type="entry name" value="YhbY-like"/>
    <property type="match status" value="1"/>
</dbReference>
<reference evidence="4" key="1">
    <citation type="submission" date="2019-08" db="EMBL/GenBank/DDBJ databases">
        <title>Genomic characterization of a novel candidate phylum (ARYD3) from a high temperature, high salinity tertiary oil reservoir in north central Oklahoma, USA.</title>
        <authorList>
            <person name="Youssef N.H."/>
            <person name="Yadav A."/>
            <person name="Elshahed M.S."/>
        </authorList>
    </citation>
    <scope>NUCLEOTIDE SEQUENCE [LARGE SCALE GENOMIC DNA]</scope>
    <source>
        <strain evidence="4">ARYD3</strain>
    </source>
</reference>
<evidence type="ECO:0000313" key="5">
    <source>
        <dbReference type="Proteomes" id="UP000324143"/>
    </source>
</evidence>
<dbReference type="EMBL" id="VSIX01000058">
    <property type="protein sequence ID" value="TYB31037.1"/>
    <property type="molecule type" value="Genomic_DNA"/>
</dbReference>
<dbReference type="Pfam" id="PF01985">
    <property type="entry name" value="CRS1_YhbY"/>
    <property type="match status" value="1"/>
</dbReference>
<accession>A0A5D0MBG4</accession>
<dbReference type="SMART" id="SM01103">
    <property type="entry name" value="CRS1_YhbY"/>
    <property type="match status" value="1"/>
</dbReference>
<comment type="caution">
    <text evidence="4">The sequence shown here is derived from an EMBL/GenBank/DDBJ whole genome shotgun (WGS) entry which is preliminary data.</text>
</comment>
<dbReference type="Gene3D" id="3.30.110.60">
    <property type="entry name" value="YhbY-like"/>
    <property type="match status" value="1"/>
</dbReference>
<sequence length="97" mass="11177">MLNSKQRKYLTKMAHDIKSEVRIGKNGINDNVIEAAEENIKKNELLKVKVFKDAATDKQEASKILSRRLNAEVVRIIGNKIILFRQKESNSRYHLPS</sequence>
<evidence type="ECO:0000313" key="4">
    <source>
        <dbReference type="EMBL" id="TYB31037.1"/>
    </source>
</evidence>
<dbReference type="Proteomes" id="UP000324143">
    <property type="component" value="Unassembled WGS sequence"/>
</dbReference>
<proteinExistence type="predicted"/>
<dbReference type="InterPro" id="IPR035920">
    <property type="entry name" value="YhbY-like_sf"/>
</dbReference>
<dbReference type="InterPro" id="IPR051925">
    <property type="entry name" value="RNA-binding_domain"/>
</dbReference>
<dbReference type="PANTHER" id="PTHR40065:SF3">
    <property type="entry name" value="RNA-BINDING PROTEIN YHBY"/>
    <property type="match status" value="1"/>
</dbReference>
<evidence type="ECO:0000256" key="1">
    <source>
        <dbReference type="ARBA" id="ARBA00022884"/>
    </source>
</evidence>
<feature type="domain" description="CRM" evidence="3">
    <location>
        <begin position="1"/>
        <end position="96"/>
    </location>
</feature>
<gene>
    <name evidence="4" type="ORF">FXF47_06330</name>
</gene>
<keyword evidence="5" id="KW-1185">Reference proteome</keyword>
<protein>
    <submittedName>
        <fullName evidence="4">YhbY family RNA-binding protein</fullName>
    </submittedName>
</protein>
<dbReference type="GO" id="GO:0003723">
    <property type="term" value="F:RNA binding"/>
    <property type="evidence" value="ECO:0007669"/>
    <property type="project" value="UniProtKB-UniRule"/>
</dbReference>
<dbReference type="InterPro" id="IPR001890">
    <property type="entry name" value="RNA-binding_CRM"/>
</dbReference>
<name>A0A5D0MBG4_9BACT</name>
<organism evidence="4 5">
    <name type="scientific">Candidatus Mcinerneyibacterium aminivorans</name>
    <dbReference type="NCBI Taxonomy" id="2703815"/>
    <lineage>
        <taxon>Bacteria</taxon>
        <taxon>Candidatus Macinerneyibacteriota</taxon>
        <taxon>Candidatus Mcinerneyibacteria</taxon>
        <taxon>Candidatus Mcinerneyibacteriales</taxon>
        <taxon>Candidatus Mcinerneyibacteriaceae</taxon>
        <taxon>Candidatus Mcinerneyibacterium</taxon>
    </lineage>
</organism>
<evidence type="ECO:0000259" key="3">
    <source>
        <dbReference type="PROSITE" id="PS51295"/>
    </source>
</evidence>
<evidence type="ECO:0000256" key="2">
    <source>
        <dbReference type="PROSITE-ProRule" id="PRU00626"/>
    </source>
</evidence>
<keyword evidence="1 2" id="KW-0694">RNA-binding</keyword>
<dbReference type="PANTHER" id="PTHR40065">
    <property type="entry name" value="RNA-BINDING PROTEIN YHBY"/>
    <property type="match status" value="1"/>
</dbReference>
<dbReference type="AlphaFoldDB" id="A0A5D0MBG4"/>